<dbReference type="Proteomes" id="UP000186817">
    <property type="component" value="Unassembled WGS sequence"/>
</dbReference>
<dbReference type="SMART" id="SM00173">
    <property type="entry name" value="RAS"/>
    <property type="match status" value="1"/>
</dbReference>
<keyword evidence="1" id="KW-0813">Transport</keyword>
<feature type="region of interest" description="Disordered" evidence="5">
    <location>
        <begin position="660"/>
        <end position="686"/>
    </location>
</feature>
<organism evidence="6 7">
    <name type="scientific">Symbiodinium microadriaticum</name>
    <name type="common">Dinoflagellate</name>
    <name type="synonym">Zooxanthella microadriatica</name>
    <dbReference type="NCBI Taxonomy" id="2951"/>
    <lineage>
        <taxon>Eukaryota</taxon>
        <taxon>Sar</taxon>
        <taxon>Alveolata</taxon>
        <taxon>Dinophyceae</taxon>
        <taxon>Suessiales</taxon>
        <taxon>Symbiodiniaceae</taxon>
        <taxon>Symbiodinium</taxon>
    </lineage>
</organism>
<proteinExistence type="predicted"/>
<name>A0A1Q9D660_SYMMI</name>
<dbReference type="PROSITE" id="PS51418">
    <property type="entry name" value="RAN"/>
    <property type="match status" value="1"/>
</dbReference>
<gene>
    <name evidence="6" type="primary">GSP1</name>
    <name evidence="6" type="ORF">AK812_SmicGene27687</name>
</gene>
<evidence type="ECO:0000256" key="4">
    <source>
        <dbReference type="ARBA" id="ARBA00023134"/>
    </source>
</evidence>
<protein>
    <submittedName>
        <fullName evidence="6">GTP-binding nuclear protein GSP1/Ran</fullName>
    </submittedName>
</protein>
<dbReference type="SMART" id="SM00175">
    <property type="entry name" value="RAB"/>
    <property type="match status" value="1"/>
</dbReference>
<dbReference type="Gene3D" id="3.40.50.300">
    <property type="entry name" value="P-loop containing nucleotide triphosphate hydrolases"/>
    <property type="match status" value="1"/>
</dbReference>
<comment type="caution">
    <text evidence="6">The sequence shown here is derived from an EMBL/GenBank/DDBJ whole genome shotgun (WGS) entry which is preliminary data.</text>
</comment>
<keyword evidence="2" id="KW-0547">Nucleotide-binding</keyword>
<dbReference type="GO" id="GO:0003924">
    <property type="term" value="F:GTPase activity"/>
    <property type="evidence" value="ECO:0007669"/>
    <property type="project" value="InterPro"/>
</dbReference>
<feature type="region of interest" description="Disordered" evidence="5">
    <location>
        <begin position="1020"/>
        <end position="1070"/>
    </location>
</feature>
<sequence length="1308" mass="146006">MSVVRLDEDDLDEEDLAILKEVAKKGYYHNRPKSESCATPQRVEEVSDSKTPELKGRAAFDAFQAKWDRFDNEEYLEAVIDEIGERFTGGTKDSTPSDSAQRSLRHVAEFKILLIGERAVGKTSFLLRHQTGEFSRSGAARDTEVVSLRFATTCGEIVFNVWELNPSAEERGFGQGQAAILMYDMGSRASWRSVPNRLRDIRKFCGSIPVVLVGNKTDVGAQWKEQTRSARIAFQQKRRLQHFETSAKTCYNLEKPFWWLSRRLSGCPSLELASRRAVLPEVHLQAELFAQHGRELAEAARTPVPEALADTELVFGLEDAKFTSDEVKEKVKVAQATEAIAAVGHVPDAAKKNRELKTYSLDAFVMVVTRAVSLVTLRKVKEISRYEMLTYQLRITRSSGLVSQLMSRSLAWLTLVGKVLLASITEVPDHVLEARIENSLKVSVEDLFLAAGRRYEPLFSREQLESVLEDHLAEREADASWESPPRRAASGSSCTIRLDSARPLCPLPDPYLCVDRLLPLLFQEVNHAMAFIHQQVEVLEAVSMATGTSEWSQMPPLSGKAFASVAALEAVLGLFLGLLERTDFNPGLAACLMTPLGRKLQETMLTVLGDHQKLTSEVDGYAEWYGYAEAEGCNAQLIRPKSKDAFQEWFGYPDEEVAPATTMYLPDRDPGEPGDGDGDREEHDHSQRLAMEATEMSLALVQSAIEDRRNQLACKQGEEAEQLRQEIYELKQQQTRLARAVFVNDMRWQLAAFRRLAHARYGLQWHADTALHVAAQAGWTLFHLAKLDGYFFQRLGLHEQTLGDSQENFTDALPLLWQEPSEVDLEGDVQTDWALELRSALHSGGSLWHLDKGLLRFLLSMVLRKGDNVCDLGAFGGHYSEWLNDTGLVSAYAFDAIPGVEEITKGAVRHARLDVQHLELVDAGCDVVLCLEVMEHILPSLEQQALSNLGLHTKRALVLSWAPPWVPGPGHINQRPPEEAWAVVERQTGLARQPILSEGAQASSSLSWVRESVSIFTWPQPNEKRTPTVEQMDVEGDSKEDIGLPEQASQDDAGADAVAKSEEEEEEEEIVELTGQELTNRVKQLEAPSALVIVCIFEMCSDWSALKGVVTFAVFAYLRMGLARAKKVSTLQSFEHQGVDCWMRTSSPFQPVASMLALKILVRWAQLKTLEQISVFKTGSNALTSTLEQDSLGWKRWFAEEKAEAADLPRACRELSTFHRLFLLRVLRPDRIGIDDDLMLRRFLPGWCHRGAEKAAVTQLTQGSALRRCSAGAIGAFLRALSPKQLPLAAAAPLLRSTFLLDRGVQLL</sequence>
<dbReference type="PRINTS" id="PR00449">
    <property type="entry name" value="RASTRNSFRMNG"/>
</dbReference>
<evidence type="ECO:0000256" key="1">
    <source>
        <dbReference type="ARBA" id="ARBA00022448"/>
    </source>
</evidence>
<dbReference type="Gene3D" id="3.40.50.150">
    <property type="entry name" value="Vaccinia Virus protein VP39"/>
    <property type="match status" value="1"/>
</dbReference>
<dbReference type="EMBL" id="LSRX01000698">
    <property type="protein sequence ID" value="OLP90699.1"/>
    <property type="molecule type" value="Genomic_DNA"/>
</dbReference>
<dbReference type="SMART" id="SM00176">
    <property type="entry name" value="RAN"/>
    <property type="match status" value="1"/>
</dbReference>
<evidence type="ECO:0000256" key="5">
    <source>
        <dbReference type="SAM" id="MobiDB-lite"/>
    </source>
</evidence>
<evidence type="ECO:0000313" key="6">
    <source>
        <dbReference type="EMBL" id="OLP90699.1"/>
    </source>
</evidence>
<keyword evidence="3" id="KW-0653">Protein transport</keyword>
<dbReference type="InterPro" id="IPR001806">
    <property type="entry name" value="Small_GTPase"/>
</dbReference>
<dbReference type="PROSITE" id="PS51419">
    <property type="entry name" value="RAB"/>
    <property type="match status" value="1"/>
</dbReference>
<dbReference type="PANTHER" id="PTHR24071:SF0">
    <property type="entry name" value="GTP-BINDING NUCLEAR PROTEIN RAN"/>
    <property type="match status" value="1"/>
</dbReference>
<dbReference type="OrthoDB" id="430382at2759"/>
<evidence type="ECO:0000256" key="2">
    <source>
        <dbReference type="ARBA" id="ARBA00022741"/>
    </source>
</evidence>
<dbReference type="GO" id="GO:0005634">
    <property type="term" value="C:nucleus"/>
    <property type="evidence" value="ECO:0007669"/>
    <property type="project" value="TreeGrafter"/>
</dbReference>
<dbReference type="GO" id="GO:0005525">
    <property type="term" value="F:GTP binding"/>
    <property type="evidence" value="ECO:0007669"/>
    <property type="project" value="UniProtKB-KW"/>
</dbReference>
<dbReference type="GO" id="GO:0005737">
    <property type="term" value="C:cytoplasm"/>
    <property type="evidence" value="ECO:0007669"/>
    <property type="project" value="TreeGrafter"/>
</dbReference>
<dbReference type="GO" id="GO:0006606">
    <property type="term" value="P:protein import into nucleus"/>
    <property type="evidence" value="ECO:0007669"/>
    <property type="project" value="TreeGrafter"/>
</dbReference>
<keyword evidence="7" id="KW-1185">Reference proteome</keyword>
<dbReference type="InterPro" id="IPR002041">
    <property type="entry name" value="Ran_GTPase"/>
</dbReference>
<dbReference type="InterPro" id="IPR029063">
    <property type="entry name" value="SAM-dependent_MTases_sf"/>
</dbReference>
<dbReference type="InterPro" id="IPR027417">
    <property type="entry name" value="P-loop_NTPase"/>
</dbReference>
<feature type="region of interest" description="Disordered" evidence="5">
    <location>
        <begin position="30"/>
        <end position="50"/>
    </location>
</feature>
<keyword evidence="4" id="KW-0342">GTP-binding</keyword>
<reference evidence="6 7" key="1">
    <citation type="submission" date="2016-02" db="EMBL/GenBank/DDBJ databases">
        <title>Genome analysis of coral dinoflagellate symbionts highlights evolutionary adaptations to a symbiotic lifestyle.</title>
        <authorList>
            <person name="Aranda M."/>
            <person name="Li Y."/>
            <person name="Liew Y.J."/>
            <person name="Baumgarten S."/>
            <person name="Simakov O."/>
            <person name="Wilson M."/>
            <person name="Piel J."/>
            <person name="Ashoor H."/>
            <person name="Bougouffa S."/>
            <person name="Bajic V.B."/>
            <person name="Ryu T."/>
            <person name="Ravasi T."/>
            <person name="Bayer T."/>
            <person name="Micklem G."/>
            <person name="Kim H."/>
            <person name="Bhak J."/>
            <person name="Lajeunesse T.C."/>
            <person name="Voolstra C.R."/>
        </authorList>
    </citation>
    <scope>NUCLEOTIDE SEQUENCE [LARGE SCALE GENOMIC DNA]</scope>
    <source>
        <strain evidence="6 7">CCMP2467</strain>
    </source>
</reference>
<dbReference type="SUPFAM" id="SSF53335">
    <property type="entry name" value="S-adenosyl-L-methionine-dependent methyltransferases"/>
    <property type="match status" value="1"/>
</dbReference>
<evidence type="ECO:0000256" key="3">
    <source>
        <dbReference type="ARBA" id="ARBA00022927"/>
    </source>
</evidence>
<evidence type="ECO:0000313" key="7">
    <source>
        <dbReference type="Proteomes" id="UP000186817"/>
    </source>
</evidence>
<dbReference type="PANTHER" id="PTHR24071">
    <property type="entry name" value="RAN GTPASE"/>
    <property type="match status" value="1"/>
</dbReference>
<dbReference type="Pfam" id="PF00071">
    <property type="entry name" value="Ras"/>
    <property type="match status" value="1"/>
</dbReference>
<dbReference type="SUPFAM" id="SSF52540">
    <property type="entry name" value="P-loop containing nucleoside triphosphate hydrolases"/>
    <property type="match status" value="1"/>
</dbReference>
<accession>A0A1Q9D660</accession>
<dbReference type="GO" id="GO:0000054">
    <property type="term" value="P:ribosomal subunit export from nucleus"/>
    <property type="evidence" value="ECO:0007669"/>
    <property type="project" value="TreeGrafter"/>
</dbReference>